<protein>
    <recommendedName>
        <fullName evidence="2">N-acetyltransferase domain-containing protein</fullName>
    </recommendedName>
</protein>
<name>A0A6C0AF32_9ZZZZ</name>
<sequence length="120" mass="14262">MTSLKNRGSKSQYVLKGFVMFEYDDFAKIINGKIFCARKLYKGTGNILLECVKDFDIRNKVVLWRINSLPFEPLLHYYENFGFERRDNIYIKGKLKVVLMVKILEYKDEDEEDENSEEES</sequence>
<dbReference type="AlphaFoldDB" id="A0A6C0AF32"/>
<accession>A0A6C0AF32</accession>
<proteinExistence type="predicted"/>
<dbReference type="EMBL" id="MN740596">
    <property type="protein sequence ID" value="QHS78369.1"/>
    <property type="molecule type" value="Genomic_DNA"/>
</dbReference>
<organism evidence="1">
    <name type="scientific">viral metagenome</name>
    <dbReference type="NCBI Taxonomy" id="1070528"/>
    <lineage>
        <taxon>unclassified sequences</taxon>
        <taxon>metagenomes</taxon>
        <taxon>organismal metagenomes</taxon>
    </lineage>
</organism>
<evidence type="ECO:0008006" key="2">
    <source>
        <dbReference type="Google" id="ProtNLM"/>
    </source>
</evidence>
<evidence type="ECO:0000313" key="1">
    <source>
        <dbReference type="EMBL" id="QHS78369.1"/>
    </source>
</evidence>
<reference evidence="1" key="1">
    <citation type="journal article" date="2020" name="Nature">
        <title>Giant virus diversity and host interactions through global metagenomics.</title>
        <authorList>
            <person name="Schulz F."/>
            <person name="Roux S."/>
            <person name="Paez-Espino D."/>
            <person name="Jungbluth S."/>
            <person name="Walsh D.A."/>
            <person name="Denef V.J."/>
            <person name="McMahon K.D."/>
            <person name="Konstantinidis K.T."/>
            <person name="Eloe-Fadrosh E.A."/>
            <person name="Kyrpides N.C."/>
            <person name="Woyke T."/>
        </authorList>
    </citation>
    <scope>NUCLEOTIDE SEQUENCE</scope>
    <source>
        <strain evidence="1">GVMAG-S-1021933-23</strain>
    </source>
</reference>